<name>A0AAF0CPI2_9BACT</name>
<reference evidence="3" key="1">
    <citation type="submission" date="2023-03" db="EMBL/GenBank/DDBJ databases">
        <title>Lomoglobus Profundus gen. nov., sp. nov., a novel member of the phylum Verrucomicrobia, isolated from deep-marine sediment of South China Sea.</title>
        <authorList>
            <person name="Ahmad T."/>
            <person name="Ishaq S.E."/>
            <person name="Wang F."/>
        </authorList>
    </citation>
    <scope>NUCLEOTIDE SEQUENCE</scope>
    <source>
        <strain evidence="3">LMO-M01</strain>
    </source>
</reference>
<evidence type="ECO:0000259" key="2">
    <source>
        <dbReference type="Pfam" id="PF04734"/>
    </source>
</evidence>
<keyword evidence="4" id="KW-1185">Reference proteome</keyword>
<protein>
    <submittedName>
        <fullName evidence="3">Neutral/alkaline non-lysosomal ceramidase N-terminal domain-containing protein</fullName>
    </submittedName>
</protein>
<proteinExistence type="predicted"/>
<organism evidence="3 4">
    <name type="scientific">Synoicihabitans lomoniglobus</name>
    <dbReference type="NCBI Taxonomy" id="2909285"/>
    <lineage>
        <taxon>Bacteria</taxon>
        <taxon>Pseudomonadati</taxon>
        <taxon>Verrucomicrobiota</taxon>
        <taxon>Opitutia</taxon>
        <taxon>Opitutales</taxon>
        <taxon>Opitutaceae</taxon>
        <taxon>Synoicihabitans</taxon>
    </lineage>
</organism>
<dbReference type="KEGG" id="slom:PXH66_21240"/>
<dbReference type="InterPro" id="IPR031329">
    <property type="entry name" value="NEUT/ALK_ceramidase_N"/>
</dbReference>
<feature type="signal peptide" evidence="1">
    <location>
        <begin position="1"/>
        <end position="22"/>
    </location>
</feature>
<gene>
    <name evidence="3" type="ORF">PXH66_21240</name>
</gene>
<dbReference type="RefSeq" id="WP_330931856.1">
    <property type="nucleotide sequence ID" value="NZ_CP119075.1"/>
</dbReference>
<evidence type="ECO:0000313" key="4">
    <source>
        <dbReference type="Proteomes" id="UP001218638"/>
    </source>
</evidence>
<evidence type="ECO:0000256" key="1">
    <source>
        <dbReference type="SAM" id="SignalP"/>
    </source>
</evidence>
<evidence type="ECO:0000313" key="3">
    <source>
        <dbReference type="EMBL" id="WED64879.1"/>
    </source>
</evidence>
<sequence>MKCPAFALPLVACLLAALPLAAQPPSLQVGVGFADITPTAGVHRMRAMGGNVGVVEKIHDPLFANVVVFEQGEQRVALVSLDLIGISNEVWDTIRADIERTTGITQVLCAVTHTHGSGFPTDEVNAYIVERTRTAVANAVANLAPARIGHGRGEINEGYNRRILQPDGTVEMMWNNKDHVPTTPVDDELGVLSIRRVSDNATIATLVNYAVHPVISMNFGELIVSADWPGAMARKVEAAVGGRCIFILGAAGDINPYEADMFRYATPEETFATIEQVASRVAAEVVTTVEAIDDFRTGTPLSFERTTVPMALRAEGLHAPRNHDVELSSFLIDNRFAIVTIPGEIFVELGLDLKHRSPADATWIMANAYDSSGYIPTMQAACEGGYGAAWGTRLEFGAGERLIHQALVNLQYQMDRVVPLRTGP</sequence>
<dbReference type="AlphaFoldDB" id="A0AAF0CPI2"/>
<keyword evidence="1" id="KW-0732">Signal</keyword>
<feature type="domain" description="Neutral/alkaline non-lysosomal ceramidase N-terminal" evidence="2">
    <location>
        <begin position="28"/>
        <end position="242"/>
    </location>
</feature>
<dbReference type="Pfam" id="PF04734">
    <property type="entry name" value="Ceramidase_alk"/>
    <property type="match status" value="1"/>
</dbReference>
<feature type="chain" id="PRO_5041960751" evidence="1">
    <location>
        <begin position="23"/>
        <end position="424"/>
    </location>
</feature>
<dbReference type="EMBL" id="CP119075">
    <property type="protein sequence ID" value="WED64879.1"/>
    <property type="molecule type" value="Genomic_DNA"/>
</dbReference>
<dbReference type="Proteomes" id="UP001218638">
    <property type="component" value="Chromosome"/>
</dbReference>
<accession>A0AAF0CPI2</accession>